<gene>
    <name evidence="7" type="ORF">NYM_LOCUS17874</name>
</gene>
<keyword evidence="4" id="KW-0812">Transmembrane</keyword>
<evidence type="ECO:0000256" key="2">
    <source>
        <dbReference type="ARBA" id="ARBA00010271"/>
    </source>
</evidence>
<comment type="subcellular location">
    <subcellularLocation>
        <location evidence="1">Golgi apparatus membrane</location>
        <topology evidence="1">Single-pass type II membrane protein</topology>
    </subcellularLocation>
</comment>
<dbReference type="InterPro" id="IPR004263">
    <property type="entry name" value="Exostosin"/>
</dbReference>
<dbReference type="GO" id="GO:0000139">
    <property type="term" value="C:Golgi membrane"/>
    <property type="evidence" value="ECO:0007669"/>
    <property type="project" value="UniProtKB-SubCell"/>
</dbReference>
<evidence type="ECO:0000259" key="6">
    <source>
        <dbReference type="Pfam" id="PF03016"/>
    </source>
</evidence>
<dbReference type="Gramene" id="NC4G0151030.1">
    <property type="protein sequence ID" value="NC4G0151030.1:cds"/>
    <property type="gene ID" value="NC4G0151030"/>
</dbReference>
<evidence type="ECO:0000256" key="5">
    <source>
        <dbReference type="ARBA" id="ARBA00023034"/>
    </source>
</evidence>
<evidence type="ECO:0000313" key="7">
    <source>
        <dbReference type="EMBL" id="VVW24451.1"/>
    </source>
</evidence>
<keyword evidence="4" id="KW-0735">Signal-anchor</keyword>
<name>A0A5K1CKY0_9MAGN</name>
<evidence type="ECO:0000256" key="1">
    <source>
        <dbReference type="ARBA" id="ARBA00004323"/>
    </source>
</evidence>
<evidence type="ECO:0000256" key="4">
    <source>
        <dbReference type="ARBA" id="ARBA00022968"/>
    </source>
</evidence>
<dbReference type="PANTHER" id="PTHR11062">
    <property type="entry name" value="EXOSTOSIN HEPARAN SULFATE GLYCOSYLTRANSFERASE -RELATED"/>
    <property type="match status" value="1"/>
</dbReference>
<keyword evidence="3" id="KW-0808">Transferase</keyword>
<sequence length="108" mass="12487">MGIVRKILFKEWKGKDPELQILEYLPKGLNYREFLMKTKYCLCPSGYEATSPRITESILAGCIPVPISDSYVLPFSDVLDWTQFSVPIPFSRIPEIRRFSAAFRRAHT</sequence>
<proteinExistence type="inferred from homology"/>
<comment type="similarity">
    <text evidence="2">Belongs to the glycosyltransferase 47 family.</text>
</comment>
<keyword evidence="3" id="KW-0328">Glycosyltransferase</keyword>
<organism evidence="7">
    <name type="scientific">Nymphaea colorata</name>
    <name type="common">pocket water lily</name>
    <dbReference type="NCBI Taxonomy" id="210225"/>
    <lineage>
        <taxon>Eukaryota</taxon>
        <taxon>Viridiplantae</taxon>
        <taxon>Streptophyta</taxon>
        <taxon>Embryophyta</taxon>
        <taxon>Tracheophyta</taxon>
        <taxon>Spermatophyta</taxon>
        <taxon>Magnoliopsida</taxon>
        <taxon>Nymphaeales</taxon>
        <taxon>Nymphaeaceae</taxon>
        <taxon>Nymphaea</taxon>
    </lineage>
</organism>
<dbReference type="AlphaFoldDB" id="A0A5K1CKY0"/>
<dbReference type="Pfam" id="PF03016">
    <property type="entry name" value="Exostosin_GT47"/>
    <property type="match status" value="1"/>
</dbReference>
<dbReference type="EMBL" id="LR721782">
    <property type="protein sequence ID" value="VVW24451.1"/>
    <property type="molecule type" value="Genomic_DNA"/>
</dbReference>
<dbReference type="PANTHER" id="PTHR11062:SF365">
    <property type="entry name" value="EXOSTOSIN GT47 DOMAIN-CONTAINING PROTEIN"/>
    <property type="match status" value="1"/>
</dbReference>
<accession>A0A5K1CKY0</accession>
<protein>
    <recommendedName>
        <fullName evidence="6">Exostosin GT47 domain-containing protein</fullName>
    </recommendedName>
</protein>
<evidence type="ECO:0000256" key="3">
    <source>
        <dbReference type="ARBA" id="ARBA00022676"/>
    </source>
</evidence>
<dbReference type="InterPro" id="IPR040911">
    <property type="entry name" value="Exostosin_GT47"/>
</dbReference>
<keyword evidence="5" id="KW-0333">Golgi apparatus</keyword>
<dbReference type="GO" id="GO:0016757">
    <property type="term" value="F:glycosyltransferase activity"/>
    <property type="evidence" value="ECO:0007669"/>
    <property type="project" value="UniProtKB-KW"/>
</dbReference>
<reference evidence="7" key="1">
    <citation type="submission" date="2019-09" db="EMBL/GenBank/DDBJ databases">
        <authorList>
            <person name="Zhang L."/>
        </authorList>
    </citation>
    <scope>NUCLEOTIDE SEQUENCE</scope>
</reference>
<feature type="domain" description="Exostosin GT47" evidence="6">
    <location>
        <begin position="4"/>
        <end position="98"/>
    </location>
</feature>